<dbReference type="Proteomes" id="UP001434883">
    <property type="component" value="Unassembled WGS sequence"/>
</dbReference>
<sequence>VLGLLVIFVLFKRVGKFIKQTDFFAVLKKTSGGIAVGATGALMQRQIRRIEEGTDSVLCDTEHLLLRSGQCDSFRDVGGIILVLAPAYSLFPAAYFRAPCYSCDFSQESAVETQPSVRSFIFSPTKKHHRYTSHLSLSFERHN</sequence>
<comment type="caution">
    <text evidence="2">The sequence shown here is derived from an EMBL/GenBank/DDBJ whole genome shotgun (WGS) entry which is preliminary data.</text>
</comment>
<name>A0ABV0QHY9_9TELE</name>
<evidence type="ECO:0000256" key="1">
    <source>
        <dbReference type="SAM" id="SignalP"/>
    </source>
</evidence>
<evidence type="ECO:0000313" key="3">
    <source>
        <dbReference type="Proteomes" id="UP001434883"/>
    </source>
</evidence>
<keyword evidence="3" id="KW-1185">Reference proteome</keyword>
<proteinExistence type="predicted"/>
<keyword evidence="1" id="KW-0732">Signal</keyword>
<gene>
    <name evidence="2" type="ORF">XENOCAPTIV_012539</name>
</gene>
<reference evidence="2 3" key="1">
    <citation type="submission" date="2021-06" db="EMBL/GenBank/DDBJ databases">
        <authorList>
            <person name="Palmer J.M."/>
        </authorList>
    </citation>
    <scope>NUCLEOTIDE SEQUENCE [LARGE SCALE GENOMIC DNA]</scope>
    <source>
        <strain evidence="2 3">XC_2019</strain>
        <tissue evidence="2">Muscle</tissue>
    </source>
</reference>
<protein>
    <submittedName>
        <fullName evidence="2">Uncharacterized protein</fullName>
    </submittedName>
</protein>
<evidence type="ECO:0000313" key="2">
    <source>
        <dbReference type="EMBL" id="MEQ2195420.1"/>
    </source>
</evidence>
<dbReference type="EMBL" id="JAHRIN010011040">
    <property type="protein sequence ID" value="MEQ2195420.1"/>
    <property type="molecule type" value="Genomic_DNA"/>
</dbReference>
<feature type="non-terminal residue" evidence="2">
    <location>
        <position position="1"/>
    </location>
</feature>
<organism evidence="2 3">
    <name type="scientific">Xenoophorus captivus</name>
    <dbReference type="NCBI Taxonomy" id="1517983"/>
    <lineage>
        <taxon>Eukaryota</taxon>
        <taxon>Metazoa</taxon>
        <taxon>Chordata</taxon>
        <taxon>Craniata</taxon>
        <taxon>Vertebrata</taxon>
        <taxon>Euteleostomi</taxon>
        <taxon>Actinopterygii</taxon>
        <taxon>Neopterygii</taxon>
        <taxon>Teleostei</taxon>
        <taxon>Neoteleostei</taxon>
        <taxon>Acanthomorphata</taxon>
        <taxon>Ovalentaria</taxon>
        <taxon>Atherinomorphae</taxon>
        <taxon>Cyprinodontiformes</taxon>
        <taxon>Goodeidae</taxon>
        <taxon>Xenoophorus</taxon>
    </lineage>
</organism>
<accession>A0ABV0QHY9</accession>
<feature type="signal peptide" evidence="1">
    <location>
        <begin position="1"/>
        <end position="16"/>
    </location>
</feature>
<feature type="chain" id="PRO_5047064577" evidence="1">
    <location>
        <begin position="17"/>
        <end position="143"/>
    </location>
</feature>